<dbReference type="Proteomes" id="UP000198942">
    <property type="component" value="Unassembled WGS sequence"/>
</dbReference>
<dbReference type="STRING" id="551995.SAMN05192574_103521"/>
<dbReference type="EMBL" id="FOCL01000003">
    <property type="protein sequence ID" value="SEN56066.1"/>
    <property type="molecule type" value="Genomic_DNA"/>
</dbReference>
<dbReference type="OrthoDB" id="796479at2"/>
<protein>
    <submittedName>
        <fullName evidence="1">Uncharacterized protein</fullName>
    </submittedName>
</protein>
<accession>A0A1H8HIX8</accession>
<evidence type="ECO:0000313" key="1">
    <source>
        <dbReference type="EMBL" id="SEN56066.1"/>
    </source>
</evidence>
<proteinExistence type="predicted"/>
<dbReference type="RefSeq" id="WP_091210837.1">
    <property type="nucleotide sequence ID" value="NZ_FOCL01000003.1"/>
</dbReference>
<sequence>MKPGDKVICINDKIDPEKMAEIQQDFEIWITKDKEYTIREILDNNGIVTGLLLEEVHNFPKFFKLINRFQEPAFAQWRFRKLNYASPQAEAIDEELVLVEQNEKEQQQVKVK</sequence>
<evidence type="ECO:0000313" key="2">
    <source>
        <dbReference type="Proteomes" id="UP000198942"/>
    </source>
</evidence>
<gene>
    <name evidence="1" type="ORF">SAMN05192574_103521</name>
</gene>
<keyword evidence="2" id="KW-1185">Reference proteome</keyword>
<dbReference type="AlphaFoldDB" id="A0A1H8HIX8"/>
<name>A0A1H8HIX8_9SPHI</name>
<organism evidence="1 2">
    <name type="scientific">Mucilaginibacter gossypiicola</name>
    <dbReference type="NCBI Taxonomy" id="551995"/>
    <lineage>
        <taxon>Bacteria</taxon>
        <taxon>Pseudomonadati</taxon>
        <taxon>Bacteroidota</taxon>
        <taxon>Sphingobacteriia</taxon>
        <taxon>Sphingobacteriales</taxon>
        <taxon>Sphingobacteriaceae</taxon>
        <taxon>Mucilaginibacter</taxon>
    </lineage>
</organism>
<reference evidence="2" key="1">
    <citation type="submission" date="2016-10" db="EMBL/GenBank/DDBJ databases">
        <authorList>
            <person name="Varghese N."/>
            <person name="Submissions S."/>
        </authorList>
    </citation>
    <scope>NUCLEOTIDE SEQUENCE [LARGE SCALE GENOMIC DNA]</scope>
    <source>
        <strain evidence="2">Gh-48</strain>
    </source>
</reference>